<dbReference type="InterPro" id="IPR038157">
    <property type="entry name" value="FeoA_core_dom"/>
</dbReference>
<dbReference type="SMART" id="SM00899">
    <property type="entry name" value="FeoA"/>
    <property type="match status" value="1"/>
</dbReference>
<evidence type="ECO:0000256" key="5">
    <source>
        <dbReference type="ARBA" id="ARBA00022491"/>
    </source>
</evidence>
<dbReference type="InterPro" id="IPR036388">
    <property type="entry name" value="WH-like_DNA-bd_sf"/>
</dbReference>
<evidence type="ECO:0000256" key="10">
    <source>
        <dbReference type="ARBA" id="ARBA00023163"/>
    </source>
</evidence>
<keyword evidence="10" id="KW-0804">Transcription</keyword>
<reference evidence="14 15" key="1">
    <citation type="journal article" date="2019" name="Nat. Microbiol.">
        <title>Mediterranean grassland soil C-N compound turnover is dependent on rainfall and depth, and is mediated by genomically divergent microorganisms.</title>
        <authorList>
            <person name="Diamond S."/>
            <person name="Andeer P.F."/>
            <person name="Li Z."/>
            <person name="Crits-Christoph A."/>
            <person name="Burstein D."/>
            <person name="Anantharaman K."/>
            <person name="Lane K.R."/>
            <person name="Thomas B.C."/>
            <person name="Pan C."/>
            <person name="Northen T.R."/>
            <person name="Banfield J.F."/>
        </authorList>
    </citation>
    <scope>NUCLEOTIDE SEQUENCE [LARGE SCALE GENOMIC DNA]</scope>
    <source>
        <strain evidence="14">WS_5</strain>
    </source>
</reference>
<dbReference type="GO" id="GO:0045892">
    <property type="term" value="P:negative regulation of DNA-templated transcription"/>
    <property type="evidence" value="ECO:0007669"/>
    <property type="project" value="TreeGrafter"/>
</dbReference>
<evidence type="ECO:0000256" key="9">
    <source>
        <dbReference type="ARBA" id="ARBA00023159"/>
    </source>
</evidence>
<dbReference type="GO" id="GO:0005737">
    <property type="term" value="C:cytoplasm"/>
    <property type="evidence" value="ECO:0007669"/>
    <property type="project" value="UniProtKB-SubCell"/>
</dbReference>
<gene>
    <name evidence="14" type="ORF">E6K75_01785</name>
</gene>
<keyword evidence="6" id="KW-0408">Iron</keyword>
<dbReference type="AlphaFoldDB" id="A0A538TBZ6"/>
<keyword evidence="5" id="KW-0678">Repressor</keyword>
<comment type="subunit">
    <text evidence="3">Homodimer.</text>
</comment>
<comment type="subcellular location">
    <subcellularLocation>
        <location evidence="1">Cytoplasm</location>
    </subcellularLocation>
</comment>
<organism evidence="14 15">
    <name type="scientific">Eiseniibacteriota bacterium</name>
    <dbReference type="NCBI Taxonomy" id="2212470"/>
    <lineage>
        <taxon>Bacteria</taxon>
        <taxon>Candidatus Eiseniibacteriota</taxon>
    </lineage>
</organism>
<evidence type="ECO:0000256" key="3">
    <source>
        <dbReference type="ARBA" id="ARBA00011738"/>
    </source>
</evidence>
<dbReference type="InterPro" id="IPR022687">
    <property type="entry name" value="HTH_DTXR"/>
</dbReference>
<dbReference type="SMART" id="SM00529">
    <property type="entry name" value="HTH_DTXR"/>
    <property type="match status" value="1"/>
</dbReference>
<dbReference type="Pfam" id="PF01325">
    <property type="entry name" value="Fe_dep_repress"/>
    <property type="match status" value="1"/>
</dbReference>
<proteinExistence type="inferred from homology"/>
<accession>A0A538TBZ6</accession>
<dbReference type="InterPro" id="IPR022689">
    <property type="entry name" value="Iron_dep_repressor"/>
</dbReference>
<keyword evidence="8" id="KW-0238">DNA-binding</keyword>
<dbReference type="GO" id="GO:0046914">
    <property type="term" value="F:transition metal ion binding"/>
    <property type="evidence" value="ECO:0007669"/>
    <property type="project" value="InterPro"/>
</dbReference>
<keyword evidence="9" id="KW-0010">Activator</keyword>
<evidence type="ECO:0000256" key="7">
    <source>
        <dbReference type="ARBA" id="ARBA00023015"/>
    </source>
</evidence>
<dbReference type="GO" id="GO:0046983">
    <property type="term" value="F:protein dimerization activity"/>
    <property type="evidence" value="ECO:0007669"/>
    <property type="project" value="InterPro"/>
</dbReference>
<evidence type="ECO:0000256" key="11">
    <source>
        <dbReference type="ARBA" id="ARBA00023211"/>
    </source>
</evidence>
<keyword evidence="4" id="KW-0963">Cytoplasm</keyword>
<dbReference type="SUPFAM" id="SSF47979">
    <property type="entry name" value="Iron-dependent repressor protein, dimerization domain"/>
    <property type="match status" value="1"/>
</dbReference>
<evidence type="ECO:0000256" key="2">
    <source>
        <dbReference type="ARBA" id="ARBA00007871"/>
    </source>
</evidence>
<dbReference type="InterPro" id="IPR001367">
    <property type="entry name" value="Fe_dep_repressor"/>
</dbReference>
<dbReference type="InterPro" id="IPR036421">
    <property type="entry name" value="Fe_dep_repressor_sf"/>
</dbReference>
<evidence type="ECO:0000259" key="13">
    <source>
        <dbReference type="PROSITE" id="PS50944"/>
    </source>
</evidence>
<dbReference type="GO" id="GO:0003677">
    <property type="term" value="F:DNA binding"/>
    <property type="evidence" value="ECO:0007669"/>
    <property type="project" value="UniProtKB-KW"/>
</dbReference>
<dbReference type="InterPro" id="IPR050536">
    <property type="entry name" value="DtxR_MntR_Metal-Reg"/>
</dbReference>
<dbReference type="Proteomes" id="UP000320913">
    <property type="component" value="Unassembled WGS sequence"/>
</dbReference>
<dbReference type="InterPro" id="IPR008988">
    <property type="entry name" value="Transcriptional_repressor_C"/>
</dbReference>
<dbReference type="EMBL" id="VBOV01000041">
    <property type="protein sequence ID" value="TMQ61172.1"/>
    <property type="molecule type" value="Genomic_DNA"/>
</dbReference>
<dbReference type="Gene3D" id="2.30.30.90">
    <property type="match status" value="1"/>
</dbReference>
<sequence length="219" mass="23678">MTTYTMSVEDYLKAIFELSRATGSAVTTEVASRLAVASASVSAMVRRLTGQGLVSHERYGALKLTKKGRSVALQLVRRHRVIEAYLVTALGYAWDEVHSEAERLEHAASPELINRMAAAIGEPAVDPHGAPIPTAHGTLEEPKYRTLGDLGVGEKAQIVRVEDEDPELLRYLASLRFVPGATVSLVKKEPFEGPLTIRVGSRTHVIGLPLAGRVFVNAA</sequence>
<dbReference type="PANTHER" id="PTHR33238">
    <property type="entry name" value="IRON (METAL) DEPENDENT REPRESSOR, DTXR FAMILY"/>
    <property type="match status" value="1"/>
</dbReference>
<dbReference type="GO" id="GO:0003700">
    <property type="term" value="F:DNA-binding transcription factor activity"/>
    <property type="evidence" value="ECO:0007669"/>
    <property type="project" value="InterPro"/>
</dbReference>
<dbReference type="PANTHER" id="PTHR33238:SF11">
    <property type="entry name" value="TRANSCRIPTIONAL REGULATOR MNTR"/>
    <property type="match status" value="1"/>
</dbReference>
<feature type="domain" description="HTH dtxR-type" evidence="13">
    <location>
        <begin position="1"/>
        <end position="65"/>
    </location>
</feature>
<dbReference type="Pfam" id="PF02742">
    <property type="entry name" value="Fe_dep_repr_C"/>
    <property type="match status" value="1"/>
</dbReference>
<keyword evidence="11" id="KW-0464">Manganese</keyword>
<protein>
    <recommendedName>
        <fullName evidence="12">Manganese transport regulator</fullName>
    </recommendedName>
</protein>
<evidence type="ECO:0000313" key="14">
    <source>
        <dbReference type="EMBL" id="TMQ61172.1"/>
    </source>
</evidence>
<evidence type="ECO:0000256" key="8">
    <source>
        <dbReference type="ARBA" id="ARBA00023125"/>
    </source>
</evidence>
<dbReference type="InterPro" id="IPR036390">
    <property type="entry name" value="WH_DNA-bd_sf"/>
</dbReference>
<dbReference type="InterPro" id="IPR007167">
    <property type="entry name" value="Fe-transptr_FeoA-like"/>
</dbReference>
<dbReference type="SUPFAM" id="SSF50037">
    <property type="entry name" value="C-terminal domain of transcriptional repressors"/>
    <property type="match status" value="1"/>
</dbReference>
<evidence type="ECO:0000256" key="6">
    <source>
        <dbReference type="ARBA" id="ARBA00023004"/>
    </source>
</evidence>
<dbReference type="Gene3D" id="1.10.10.10">
    <property type="entry name" value="Winged helix-like DNA-binding domain superfamily/Winged helix DNA-binding domain"/>
    <property type="match status" value="1"/>
</dbReference>
<evidence type="ECO:0000256" key="1">
    <source>
        <dbReference type="ARBA" id="ARBA00004496"/>
    </source>
</evidence>
<keyword evidence="7" id="KW-0805">Transcription regulation</keyword>
<comment type="caution">
    <text evidence="14">The sequence shown here is derived from an EMBL/GenBank/DDBJ whole genome shotgun (WGS) entry which is preliminary data.</text>
</comment>
<comment type="similarity">
    <text evidence="2">Belongs to the DtxR/MntR family.</text>
</comment>
<evidence type="ECO:0000256" key="4">
    <source>
        <dbReference type="ARBA" id="ARBA00022490"/>
    </source>
</evidence>
<evidence type="ECO:0000256" key="12">
    <source>
        <dbReference type="ARBA" id="ARBA00032593"/>
    </source>
</evidence>
<dbReference type="PROSITE" id="PS50944">
    <property type="entry name" value="HTH_DTXR"/>
    <property type="match status" value="1"/>
</dbReference>
<dbReference type="SUPFAM" id="SSF46785">
    <property type="entry name" value="Winged helix' DNA-binding domain"/>
    <property type="match status" value="1"/>
</dbReference>
<evidence type="ECO:0000313" key="15">
    <source>
        <dbReference type="Proteomes" id="UP000320913"/>
    </source>
</evidence>
<dbReference type="Pfam" id="PF04023">
    <property type="entry name" value="FeoA"/>
    <property type="match status" value="1"/>
</dbReference>
<name>A0A538TBZ6_UNCEI</name>